<organism evidence="10 11">
    <name type="scientific">Panagrellus redivivus</name>
    <name type="common">Microworm</name>
    <dbReference type="NCBI Taxonomy" id="6233"/>
    <lineage>
        <taxon>Eukaryota</taxon>
        <taxon>Metazoa</taxon>
        <taxon>Ecdysozoa</taxon>
        <taxon>Nematoda</taxon>
        <taxon>Chromadorea</taxon>
        <taxon>Rhabditida</taxon>
        <taxon>Tylenchina</taxon>
        <taxon>Panagrolaimomorpha</taxon>
        <taxon>Panagrolaimoidea</taxon>
        <taxon>Panagrolaimidae</taxon>
        <taxon>Panagrellus</taxon>
    </lineage>
</organism>
<dbReference type="InterPro" id="IPR016903">
    <property type="entry name" value="Nucleolar_cplx-assoc_3"/>
</dbReference>
<feature type="domain" description="CCAAT-binding factor" evidence="8">
    <location>
        <begin position="542"/>
        <end position="699"/>
    </location>
</feature>
<evidence type="ECO:0000313" key="10">
    <source>
        <dbReference type="Proteomes" id="UP000492821"/>
    </source>
</evidence>
<feature type="region of interest" description="Disordered" evidence="7">
    <location>
        <begin position="25"/>
        <end position="114"/>
    </location>
</feature>
<protein>
    <recommendedName>
        <fullName evidence="6">NOC3-like protein</fullName>
    </recommendedName>
    <alternativeName>
        <fullName evidence="5">Nucleolar complex-associated protein 3-like protein</fullName>
    </alternativeName>
</protein>
<evidence type="ECO:0000256" key="2">
    <source>
        <dbReference type="ARBA" id="ARBA00007797"/>
    </source>
</evidence>
<dbReference type="Pfam" id="PF07540">
    <property type="entry name" value="NOC3p"/>
    <property type="match status" value="1"/>
</dbReference>
<evidence type="ECO:0000256" key="4">
    <source>
        <dbReference type="ARBA" id="ARBA00023242"/>
    </source>
</evidence>
<feature type="domain" description="Nucleolar complex-associated protein 3 N-terminal" evidence="9">
    <location>
        <begin position="204"/>
        <end position="300"/>
    </location>
</feature>
<keyword evidence="10" id="KW-1185">Reference proteome</keyword>
<dbReference type="AlphaFoldDB" id="A0A7E4ZX66"/>
<feature type="compositionally biased region" description="Acidic residues" evidence="7">
    <location>
        <begin position="78"/>
        <end position="114"/>
    </location>
</feature>
<sequence length="773" mass="87013">MAKKKTVKDLNRTQKLKLKRKLLKASRNGKLKAHQKEELKKIREAGSTKTRKRNDDIYEDYQADREYKQKIDGRVSEEETDSEQDTISEASDLDIGIDELDSETDSVEENGDEISEYREVKEEVDSDAEDDGIRRFKGELADDEKALLPIKLDNGQIVQRIRKIEVKEDDDSDEEDVVEEKKPEVRELSAAQLIVKRRQLLAELKVKIAHDCFALVGDPQGQFLRLKGLVEFAGGKSVDSLVREDAQKLATASLAKTFVEIAPGYAIRELTEAEKGQKQKKETKALQEYENGLLHYYLKFLKLLEKNVKCFIGKKSVDLESFNAKLGHISVKVMAQLAVKLSHFNYATNIISCLARIATSSIPAIVEEACLGLDDVLHEDVVFKMSLHTAKTIAAIVNEKKCYISPRLLETFLKLRIREVDNSNTAAVKRRLKIRKSQLLKERKSKSAKKFAHQVQQLEHDLTKVEASESISTKLKYATETMKHVFATYFRVLKRMPTTALLGPVLRGLAKYAHLLNVEFFDDLVATLEEVVSMSHIRVGDSLNCVKTVFVVLTGEGSALNIDPYRFYKNMYGILPAVPFQKDSANDVAVLVDCVDLLLVRRKKQVSISRVAAFVKRLLAIVFLLSSRQVIAILASLRGVFLNHPRLSSLFEEDTEAVSNGIFRPDAADPDTCNGMASSALPELRKLLTHPERTVGQFASHILAGLPSSGDNRLRPEYVSISPADWLTNEDIKDRPSPYTETITKFARKKKQVLGSNVLVSVVNAWLDSQIEK</sequence>
<feature type="compositionally biased region" description="Basic and acidic residues" evidence="7">
    <location>
        <begin position="62"/>
        <end position="77"/>
    </location>
</feature>
<evidence type="ECO:0000256" key="5">
    <source>
        <dbReference type="ARBA" id="ARBA00032701"/>
    </source>
</evidence>
<keyword evidence="4" id="KW-0539">Nucleus</keyword>
<feature type="compositionally biased region" description="Basic and acidic residues" evidence="7">
    <location>
        <begin position="34"/>
        <end position="46"/>
    </location>
</feature>
<evidence type="ECO:0000256" key="7">
    <source>
        <dbReference type="SAM" id="MobiDB-lite"/>
    </source>
</evidence>
<name>A0A7E4ZX66_PANRE</name>
<accession>A0A7E4ZX66</accession>
<reference evidence="11" key="2">
    <citation type="submission" date="2020-10" db="UniProtKB">
        <authorList>
            <consortium name="WormBaseParasite"/>
        </authorList>
    </citation>
    <scope>IDENTIFICATION</scope>
</reference>
<evidence type="ECO:0000256" key="6">
    <source>
        <dbReference type="ARBA" id="ARBA00032937"/>
    </source>
</evidence>
<evidence type="ECO:0000313" key="11">
    <source>
        <dbReference type="WBParaSite" id="Pan_g22722.t1"/>
    </source>
</evidence>
<dbReference type="PANTHER" id="PTHR14428:SF5">
    <property type="entry name" value="NUCLEOLAR COMPLEX PROTEIN 3 HOMOLOG"/>
    <property type="match status" value="1"/>
</dbReference>
<dbReference type="InterPro" id="IPR011501">
    <property type="entry name" value="Noc3_N"/>
</dbReference>
<comment type="similarity">
    <text evidence="2">Belongs to the CBF/MAK21 family.</text>
</comment>
<dbReference type="GO" id="GO:0006270">
    <property type="term" value="P:DNA replication initiation"/>
    <property type="evidence" value="ECO:0007669"/>
    <property type="project" value="TreeGrafter"/>
</dbReference>
<comment type="subcellular location">
    <subcellularLocation>
        <location evidence="1">Nucleus</location>
        <location evidence="1">Nucleolus</location>
    </subcellularLocation>
</comment>
<dbReference type="InterPro" id="IPR005612">
    <property type="entry name" value="CCAAT-binding_factor"/>
</dbReference>
<dbReference type="Pfam" id="PF03914">
    <property type="entry name" value="CBF"/>
    <property type="match status" value="1"/>
</dbReference>
<dbReference type="Proteomes" id="UP000492821">
    <property type="component" value="Unassembled WGS sequence"/>
</dbReference>
<dbReference type="GO" id="GO:0003682">
    <property type="term" value="F:chromatin binding"/>
    <property type="evidence" value="ECO:0007669"/>
    <property type="project" value="TreeGrafter"/>
</dbReference>
<dbReference type="WBParaSite" id="Pan_g22722.t1">
    <property type="protein sequence ID" value="Pan_g22722.t1"/>
    <property type="gene ID" value="Pan_g22722"/>
</dbReference>
<keyword evidence="3" id="KW-0175">Coiled coil</keyword>
<reference evidence="10" key="1">
    <citation type="journal article" date="2013" name="Genetics">
        <title>The draft genome and transcriptome of Panagrellus redivivus are shaped by the harsh demands of a free-living lifestyle.</title>
        <authorList>
            <person name="Srinivasan J."/>
            <person name="Dillman A.R."/>
            <person name="Macchietto M.G."/>
            <person name="Heikkinen L."/>
            <person name="Lakso M."/>
            <person name="Fracchia K.M."/>
            <person name="Antoshechkin I."/>
            <person name="Mortazavi A."/>
            <person name="Wong G."/>
            <person name="Sternberg P.W."/>
        </authorList>
    </citation>
    <scope>NUCLEOTIDE SEQUENCE [LARGE SCALE GENOMIC DNA]</scope>
    <source>
        <strain evidence="10">MT8872</strain>
    </source>
</reference>
<evidence type="ECO:0000259" key="9">
    <source>
        <dbReference type="Pfam" id="PF07540"/>
    </source>
</evidence>
<evidence type="ECO:0000256" key="3">
    <source>
        <dbReference type="ARBA" id="ARBA00023054"/>
    </source>
</evidence>
<dbReference type="GO" id="GO:0005730">
    <property type="term" value="C:nucleolus"/>
    <property type="evidence" value="ECO:0007669"/>
    <property type="project" value="UniProtKB-SubCell"/>
</dbReference>
<evidence type="ECO:0000256" key="1">
    <source>
        <dbReference type="ARBA" id="ARBA00004604"/>
    </source>
</evidence>
<dbReference type="PANTHER" id="PTHR14428">
    <property type="entry name" value="NUCLEOLAR COMPLEX PROTEIN 3"/>
    <property type="match status" value="1"/>
</dbReference>
<evidence type="ECO:0000259" key="8">
    <source>
        <dbReference type="Pfam" id="PF03914"/>
    </source>
</evidence>
<proteinExistence type="inferred from homology"/>